<dbReference type="Proteomes" id="UP000194450">
    <property type="component" value="Unassembled WGS sequence"/>
</dbReference>
<dbReference type="InterPro" id="IPR010879">
    <property type="entry name" value="DUF1508"/>
</dbReference>
<evidence type="ECO:0000256" key="1">
    <source>
        <dbReference type="ARBA" id="ARBA00007576"/>
    </source>
</evidence>
<evidence type="ECO:0000313" key="4">
    <source>
        <dbReference type="EMBL" id="SMQ59366.1"/>
    </source>
</evidence>
<name>A0A1Y6EA05_9GAMM</name>
<keyword evidence="5" id="KW-1185">Reference proteome</keyword>
<dbReference type="Gene3D" id="2.30.29.80">
    <property type="match status" value="1"/>
</dbReference>
<dbReference type="SUPFAM" id="SSF160113">
    <property type="entry name" value="YegP-like"/>
    <property type="match status" value="2"/>
</dbReference>
<dbReference type="EMBL" id="FXWH01000001">
    <property type="protein sequence ID" value="SMQ59366.1"/>
    <property type="molecule type" value="Genomic_DNA"/>
</dbReference>
<dbReference type="RefSeq" id="WP_086433447.1">
    <property type="nucleotide sequence ID" value="NZ_FXWH01000001.1"/>
</dbReference>
<evidence type="ECO:0000313" key="5">
    <source>
        <dbReference type="Proteomes" id="UP000194450"/>
    </source>
</evidence>
<dbReference type="PANTHER" id="PTHR40606">
    <property type="match status" value="1"/>
</dbReference>
<dbReference type="InterPro" id="IPR051141">
    <property type="entry name" value="UPF0339_domain"/>
</dbReference>
<organism evidence="4 5">
    <name type="scientific">Pseudidiomarina planktonica</name>
    <dbReference type="NCBI Taxonomy" id="1323738"/>
    <lineage>
        <taxon>Bacteria</taxon>
        <taxon>Pseudomonadati</taxon>
        <taxon>Pseudomonadota</taxon>
        <taxon>Gammaproteobacteria</taxon>
        <taxon>Alteromonadales</taxon>
        <taxon>Idiomarinaceae</taxon>
        <taxon>Pseudidiomarina</taxon>
    </lineage>
</organism>
<evidence type="ECO:0000256" key="2">
    <source>
        <dbReference type="SAM" id="MobiDB-lite"/>
    </source>
</evidence>
<comment type="similarity">
    <text evidence="1">Belongs to the UPF0339 family. Duplicated subfamily.</text>
</comment>
<gene>
    <name evidence="4" type="ORF">SAMN06297229_0255</name>
</gene>
<dbReference type="AlphaFoldDB" id="A0A1Y6EA05"/>
<feature type="domain" description="DUF1508" evidence="3">
    <location>
        <begin position="62"/>
        <end position="106"/>
    </location>
</feature>
<dbReference type="InterPro" id="IPR036913">
    <property type="entry name" value="YegP-like_sf"/>
</dbReference>
<dbReference type="PANTHER" id="PTHR40606:SF1">
    <property type="entry name" value="UPF0339 PROTEIN YEGP"/>
    <property type="match status" value="1"/>
</dbReference>
<protein>
    <recommendedName>
        <fullName evidence="3">DUF1508 domain-containing protein</fullName>
    </recommendedName>
</protein>
<evidence type="ECO:0000259" key="3">
    <source>
        <dbReference type="Pfam" id="PF07411"/>
    </source>
</evidence>
<dbReference type="OrthoDB" id="9802792at2"/>
<proteinExistence type="inferred from homology"/>
<feature type="region of interest" description="Disordered" evidence="2">
    <location>
        <begin position="83"/>
        <end position="109"/>
    </location>
</feature>
<feature type="domain" description="DUF1508" evidence="3">
    <location>
        <begin position="11"/>
        <end position="55"/>
    </location>
</feature>
<accession>A0A1Y6EA05</accession>
<reference evidence="5" key="1">
    <citation type="submission" date="2017-04" db="EMBL/GenBank/DDBJ databases">
        <authorList>
            <person name="Varghese N."/>
            <person name="Submissions S."/>
        </authorList>
    </citation>
    <scope>NUCLEOTIDE SEQUENCE [LARGE SCALE GENOMIC DNA]</scope>
</reference>
<feature type="compositionally biased region" description="Basic and acidic residues" evidence="2">
    <location>
        <begin position="89"/>
        <end position="98"/>
    </location>
</feature>
<dbReference type="Pfam" id="PF07411">
    <property type="entry name" value="DUF1508"/>
    <property type="match status" value="2"/>
</dbReference>
<sequence length="109" mass="12395">MSARYEIFLARNTQYYFRLKAANSEVILQSEGYLSRQGAENGVRSVREHSPHDHYYSRLRSADQQHYFTLKAANNEVIGVGETYTTSSSRDDGIESVKRNGPTAPITYV</sequence>